<keyword evidence="8" id="KW-0133">Cell shape</keyword>
<evidence type="ECO:0000256" key="4">
    <source>
        <dbReference type="ARBA" id="ARBA00022645"/>
    </source>
</evidence>
<keyword evidence="4 16" id="KW-0121">Carboxypeptidase</keyword>
<organism evidence="16 17">
    <name type="scientific">Minwuia thermotolerans</name>
    <dbReference type="NCBI Taxonomy" id="2056226"/>
    <lineage>
        <taxon>Bacteria</taxon>
        <taxon>Pseudomonadati</taxon>
        <taxon>Pseudomonadota</taxon>
        <taxon>Alphaproteobacteria</taxon>
        <taxon>Minwuiales</taxon>
        <taxon>Minwuiaceae</taxon>
        <taxon>Minwuia</taxon>
    </lineage>
</organism>
<evidence type="ECO:0000256" key="5">
    <source>
        <dbReference type="ARBA" id="ARBA00022670"/>
    </source>
</evidence>
<evidence type="ECO:0000256" key="2">
    <source>
        <dbReference type="ARBA" id="ARBA00007164"/>
    </source>
</evidence>
<dbReference type="SMART" id="SM00936">
    <property type="entry name" value="PBP5_C"/>
    <property type="match status" value="1"/>
</dbReference>
<evidence type="ECO:0000256" key="13">
    <source>
        <dbReference type="PIRSR" id="PIRSR618044-2"/>
    </source>
</evidence>
<accession>A0A2M9G3B1</accession>
<name>A0A2M9G3B1_9PROT</name>
<dbReference type="GO" id="GO:0008360">
    <property type="term" value="P:regulation of cell shape"/>
    <property type="evidence" value="ECO:0007669"/>
    <property type="project" value="UniProtKB-KW"/>
</dbReference>
<comment type="catalytic activity">
    <reaction evidence="11">
        <text>Preferential cleavage: (Ac)2-L-Lys-D-Ala-|-D-Ala. Also transpeptidation of peptidyl-alanyl moieties that are N-acyl substituents of D-alanine.</text>
        <dbReference type="EC" id="3.4.16.4"/>
    </reaction>
</comment>
<evidence type="ECO:0000256" key="11">
    <source>
        <dbReference type="ARBA" id="ARBA00034000"/>
    </source>
</evidence>
<sequence>MAAAPRGASAADFETAATHAIILDHRSGRVLFRKNPDEPIPTASMSKIMTVYMLLEQLKAGTLTEDDTFVVSEKAWKKGGSKMFVEVGKQVRVGDLLRGIIVQSGNDASIVVAEGLAGSEEAFAERMNEKAQELGLDNTTLRNATGWPDPEHRMSVRDLARLASLTISNFPDYYGLYAEKKFTYHDIEQSNRNPVLYSFDGADGLKTGHTEEAGYGLVAAAERDGQRLIFVLAGMESARERATESVRFMQWAFRTFRNFKLFADGEEVETAEVWLGEKVRVPLVTAEPLALTLSPDMREQMRVEVVYDGPIPAPVKAGEPLAELVVTIPGVETVRQPLLAGSDVARLGPMGRIAAAVGHMIWSAE</sequence>
<evidence type="ECO:0000256" key="3">
    <source>
        <dbReference type="ARBA" id="ARBA00012448"/>
    </source>
</evidence>
<dbReference type="InterPro" id="IPR012907">
    <property type="entry name" value="Peptidase_S11_C"/>
</dbReference>
<reference evidence="16 17" key="1">
    <citation type="submission" date="2017-11" db="EMBL/GenBank/DDBJ databases">
        <title>Draft genome sequence of Rhizobiales bacterium SY3-13.</title>
        <authorList>
            <person name="Sun C."/>
        </authorList>
    </citation>
    <scope>NUCLEOTIDE SEQUENCE [LARGE SCALE GENOMIC DNA]</scope>
    <source>
        <strain evidence="16 17">SY3-13</strain>
    </source>
</reference>
<dbReference type="PANTHER" id="PTHR21581">
    <property type="entry name" value="D-ALANYL-D-ALANINE CARBOXYPEPTIDASE"/>
    <property type="match status" value="1"/>
</dbReference>
<evidence type="ECO:0000256" key="7">
    <source>
        <dbReference type="ARBA" id="ARBA00022801"/>
    </source>
</evidence>
<dbReference type="GO" id="GO:0009002">
    <property type="term" value="F:serine-type D-Ala-D-Ala carboxypeptidase activity"/>
    <property type="evidence" value="ECO:0007669"/>
    <property type="project" value="UniProtKB-EC"/>
</dbReference>
<feature type="active site" evidence="12">
    <location>
        <position position="104"/>
    </location>
</feature>
<dbReference type="UniPathway" id="UPA00219"/>
<dbReference type="SUPFAM" id="SSF56601">
    <property type="entry name" value="beta-lactamase/transpeptidase-like"/>
    <property type="match status" value="1"/>
</dbReference>
<keyword evidence="6" id="KW-0732">Signal</keyword>
<feature type="active site" description="Acyl-ester intermediate" evidence="12">
    <location>
        <position position="44"/>
    </location>
</feature>
<dbReference type="PANTHER" id="PTHR21581:SF6">
    <property type="entry name" value="TRAFFICKING PROTEIN PARTICLE COMPLEX SUBUNIT 12"/>
    <property type="match status" value="1"/>
</dbReference>
<feature type="domain" description="Peptidase S11 D-Ala-D-Ala carboxypeptidase A C-terminal" evidence="15">
    <location>
        <begin position="256"/>
        <end position="346"/>
    </location>
</feature>
<dbReference type="EC" id="3.4.16.4" evidence="3"/>
<protein>
    <recommendedName>
        <fullName evidence="3">serine-type D-Ala-D-Ala carboxypeptidase</fullName>
        <ecNumber evidence="3">3.4.16.4</ecNumber>
    </recommendedName>
</protein>
<dbReference type="PRINTS" id="PR00725">
    <property type="entry name" value="DADACBPTASE1"/>
</dbReference>
<dbReference type="Proteomes" id="UP000229498">
    <property type="component" value="Unassembled WGS sequence"/>
</dbReference>
<evidence type="ECO:0000256" key="14">
    <source>
        <dbReference type="RuleBase" id="RU004016"/>
    </source>
</evidence>
<feature type="active site" description="Proton acceptor" evidence="12">
    <location>
        <position position="47"/>
    </location>
</feature>
<dbReference type="OrthoDB" id="9795979at2"/>
<dbReference type="GO" id="GO:0009252">
    <property type="term" value="P:peptidoglycan biosynthetic process"/>
    <property type="evidence" value="ECO:0007669"/>
    <property type="project" value="UniProtKB-UniPathway"/>
</dbReference>
<feature type="binding site" evidence="13">
    <location>
        <position position="206"/>
    </location>
    <ligand>
        <name>substrate</name>
    </ligand>
</feature>
<keyword evidence="7" id="KW-0378">Hydrolase</keyword>
<keyword evidence="10" id="KW-0961">Cell wall biogenesis/degradation</keyword>
<keyword evidence="9" id="KW-0573">Peptidoglycan synthesis</keyword>
<evidence type="ECO:0000256" key="9">
    <source>
        <dbReference type="ARBA" id="ARBA00022984"/>
    </source>
</evidence>
<keyword evidence="5" id="KW-0645">Protease</keyword>
<dbReference type="EMBL" id="PHIG01000030">
    <property type="protein sequence ID" value="PJK30166.1"/>
    <property type="molecule type" value="Genomic_DNA"/>
</dbReference>
<evidence type="ECO:0000256" key="1">
    <source>
        <dbReference type="ARBA" id="ARBA00004752"/>
    </source>
</evidence>
<evidence type="ECO:0000256" key="10">
    <source>
        <dbReference type="ARBA" id="ARBA00023316"/>
    </source>
</evidence>
<dbReference type="GO" id="GO:0071555">
    <property type="term" value="P:cell wall organization"/>
    <property type="evidence" value="ECO:0007669"/>
    <property type="project" value="UniProtKB-KW"/>
</dbReference>
<gene>
    <name evidence="16" type="ORF">CVT23_08185</name>
</gene>
<dbReference type="Pfam" id="PF00768">
    <property type="entry name" value="Peptidase_S11"/>
    <property type="match status" value="1"/>
</dbReference>
<dbReference type="Pfam" id="PF07943">
    <property type="entry name" value="PBP5_C"/>
    <property type="match status" value="1"/>
</dbReference>
<dbReference type="InterPro" id="IPR001967">
    <property type="entry name" value="Peptidase_S11_N"/>
</dbReference>
<dbReference type="InterPro" id="IPR037167">
    <property type="entry name" value="Peptidase_S11_C_sf"/>
</dbReference>
<comment type="similarity">
    <text evidence="2 14">Belongs to the peptidase S11 family.</text>
</comment>
<dbReference type="GO" id="GO:0006508">
    <property type="term" value="P:proteolysis"/>
    <property type="evidence" value="ECO:0007669"/>
    <property type="project" value="UniProtKB-KW"/>
</dbReference>
<evidence type="ECO:0000256" key="8">
    <source>
        <dbReference type="ARBA" id="ARBA00022960"/>
    </source>
</evidence>
<evidence type="ECO:0000313" key="17">
    <source>
        <dbReference type="Proteomes" id="UP000229498"/>
    </source>
</evidence>
<dbReference type="InterPro" id="IPR018044">
    <property type="entry name" value="Peptidase_S11"/>
</dbReference>
<dbReference type="Gene3D" id="2.60.410.10">
    <property type="entry name" value="D-Ala-D-Ala carboxypeptidase, C-terminal domain"/>
    <property type="match status" value="1"/>
</dbReference>
<comment type="caution">
    <text evidence="16">The sequence shown here is derived from an EMBL/GenBank/DDBJ whole genome shotgun (WGS) entry which is preliminary data.</text>
</comment>
<evidence type="ECO:0000259" key="15">
    <source>
        <dbReference type="SMART" id="SM00936"/>
    </source>
</evidence>
<dbReference type="AlphaFoldDB" id="A0A2M9G3B1"/>
<evidence type="ECO:0000256" key="12">
    <source>
        <dbReference type="PIRSR" id="PIRSR618044-1"/>
    </source>
</evidence>
<proteinExistence type="inferred from homology"/>
<evidence type="ECO:0000313" key="16">
    <source>
        <dbReference type="EMBL" id="PJK30166.1"/>
    </source>
</evidence>
<dbReference type="Gene3D" id="3.40.710.10">
    <property type="entry name" value="DD-peptidase/beta-lactamase superfamily"/>
    <property type="match status" value="1"/>
</dbReference>
<evidence type="ECO:0000256" key="6">
    <source>
        <dbReference type="ARBA" id="ARBA00022729"/>
    </source>
</evidence>
<comment type="pathway">
    <text evidence="1">Cell wall biogenesis; peptidoglycan biosynthesis.</text>
</comment>
<keyword evidence="17" id="KW-1185">Reference proteome</keyword>
<dbReference type="InterPro" id="IPR012338">
    <property type="entry name" value="Beta-lactam/transpept-like"/>
</dbReference>